<feature type="transmembrane region" description="Helical" evidence="1">
    <location>
        <begin position="96"/>
        <end position="119"/>
    </location>
</feature>
<sequence>MDNLVITLGGGVAILFLAFAFIYRFTQLRSYQVSLVVIVAMLCVFFPLQIIFWQGMDVLAIHLALFIITPYGMGIVTSQWESSHGTKRGNGSWFHWAPATIVAFFLVIATVDATIISLANHGMPSHLVGRILPEPRSGAQHVTSHFPGTVANDYYKKEPLFNEYLDRLAEQEARGWQVSQGWLGRPKLGQETVFQVKVTDAEGEPLTDARVEGWFARPSDERQDRTVWLQAVKPGIYQAPVALDLPGAWEVRLRVEHGGDVHEQRGVTSVREG</sequence>
<dbReference type="GO" id="GO:0005506">
    <property type="term" value="F:iron ion binding"/>
    <property type="evidence" value="ECO:0007669"/>
    <property type="project" value="InterPro"/>
</dbReference>
<dbReference type="Proteomes" id="UP000189462">
    <property type="component" value="Unassembled WGS sequence"/>
</dbReference>
<evidence type="ECO:0000313" key="2">
    <source>
        <dbReference type="EMBL" id="OOG23081.1"/>
    </source>
</evidence>
<keyword evidence="3" id="KW-1185">Reference proteome</keyword>
<accession>A0A1V3NDG1</accession>
<protein>
    <submittedName>
        <fullName evidence="2">Nitrogen fixation protein FixH</fullName>
    </submittedName>
</protein>
<dbReference type="EMBL" id="MVBK01000078">
    <property type="protein sequence ID" value="OOG23081.1"/>
    <property type="molecule type" value="Genomic_DNA"/>
</dbReference>
<feature type="transmembrane region" description="Helical" evidence="1">
    <location>
        <begin position="6"/>
        <end position="26"/>
    </location>
</feature>
<dbReference type="STRING" id="108003.B1C78_12465"/>
<name>A0A1V3NDG1_9GAMM</name>
<organism evidence="2 3">
    <name type="scientific">Thioalkalivibrio denitrificans</name>
    <dbReference type="NCBI Taxonomy" id="108003"/>
    <lineage>
        <taxon>Bacteria</taxon>
        <taxon>Pseudomonadati</taxon>
        <taxon>Pseudomonadota</taxon>
        <taxon>Gammaproteobacteria</taxon>
        <taxon>Chromatiales</taxon>
        <taxon>Ectothiorhodospiraceae</taxon>
        <taxon>Thioalkalivibrio</taxon>
    </lineage>
</organism>
<keyword evidence="1" id="KW-1133">Transmembrane helix</keyword>
<feature type="transmembrane region" description="Helical" evidence="1">
    <location>
        <begin position="59"/>
        <end position="76"/>
    </location>
</feature>
<evidence type="ECO:0000256" key="1">
    <source>
        <dbReference type="SAM" id="Phobius"/>
    </source>
</evidence>
<dbReference type="InterPro" id="IPR015889">
    <property type="entry name" value="Intradiol_dOase_core"/>
</dbReference>
<reference evidence="2 3" key="1">
    <citation type="submission" date="2017-02" db="EMBL/GenBank/DDBJ databases">
        <title>Genomic diversity within the haloalkaliphilic genus Thioalkalivibrio.</title>
        <authorList>
            <person name="Ahn A.-C."/>
            <person name="Meier-Kolthoff J."/>
            <person name="Overmars L."/>
            <person name="Richter M."/>
            <person name="Woyke T."/>
            <person name="Sorokin D.Y."/>
            <person name="Muyzer G."/>
        </authorList>
    </citation>
    <scope>NUCLEOTIDE SEQUENCE [LARGE SCALE GENOMIC DNA]</scope>
    <source>
        <strain evidence="2 3">ALJD</strain>
    </source>
</reference>
<dbReference type="Pfam" id="PF05751">
    <property type="entry name" value="FixH"/>
    <property type="match status" value="1"/>
</dbReference>
<feature type="transmembrane region" description="Helical" evidence="1">
    <location>
        <begin position="33"/>
        <end position="53"/>
    </location>
</feature>
<evidence type="ECO:0000313" key="3">
    <source>
        <dbReference type="Proteomes" id="UP000189462"/>
    </source>
</evidence>
<dbReference type="SUPFAM" id="SSF49482">
    <property type="entry name" value="Aromatic compound dioxygenase"/>
    <property type="match status" value="1"/>
</dbReference>
<comment type="caution">
    <text evidence="2">The sequence shown here is derived from an EMBL/GenBank/DDBJ whole genome shotgun (WGS) entry which is preliminary data.</text>
</comment>
<dbReference type="InterPro" id="IPR008620">
    <property type="entry name" value="FixH"/>
</dbReference>
<keyword evidence="1" id="KW-0472">Membrane</keyword>
<dbReference type="OrthoDB" id="8559928at2"/>
<proteinExistence type="predicted"/>
<dbReference type="RefSeq" id="WP_077279484.1">
    <property type="nucleotide sequence ID" value="NZ_MVBK01000078.1"/>
</dbReference>
<dbReference type="GO" id="GO:0016702">
    <property type="term" value="F:oxidoreductase activity, acting on single donors with incorporation of molecular oxygen, incorporation of two atoms of oxygen"/>
    <property type="evidence" value="ECO:0007669"/>
    <property type="project" value="InterPro"/>
</dbReference>
<gene>
    <name evidence="2" type="ORF">B1C78_12465</name>
</gene>
<keyword evidence="1" id="KW-0812">Transmembrane</keyword>
<dbReference type="AlphaFoldDB" id="A0A1V3NDG1"/>